<dbReference type="InterPro" id="IPR053162">
    <property type="entry name" value="DnaD"/>
</dbReference>
<feature type="region of interest" description="Disordered" evidence="2">
    <location>
        <begin position="272"/>
        <end position="294"/>
    </location>
</feature>
<reference evidence="4 5" key="1">
    <citation type="submission" date="2020-03" db="EMBL/GenBank/DDBJ databases">
        <title>Vagococcus sp. nov., isolated from beetles.</title>
        <authorList>
            <person name="Hyun D.-W."/>
            <person name="Bae J.-W."/>
        </authorList>
    </citation>
    <scope>NUCLEOTIDE SEQUENCE [LARGE SCALE GENOMIC DNA]</scope>
    <source>
        <strain evidence="4 5">HDW17B</strain>
    </source>
</reference>
<dbReference type="EMBL" id="CP049887">
    <property type="protein sequence ID" value="QIL47059.1"/>
    <property type="molecule type" value="Genomic_DNA"/>
</dbReference>
<feature type="compositionally biased region" description="Polar residues" evidence="2">
    <location>
        <begin position="132"/>
        <end position="151"/>
    </location>
</feature>
<dbReference type="SUPFAM" id="SSF158499">
    <property type="entry name" value="DnaD domain-like"/>
    <property type="match status" value="1"/>
</dbReference>
<evidence type="ECO:0000313" key="5">
    <source>
        <dbReference type="Proteomes" id="UP000501747"/>
    </source>
</evidence>
<dbReference type="Gene3D" id="1.10.10.630">
    <property type="entry name" value="DnaD domain-like"/>
    <property type="match status" value="1"/>
</dbReference>
<proteinExistence type="inferred from homology"/>
<dbReference type="PANTHER" id="PTHR37293:SF5">
    <property type="entry name" value="DNA REPLICATION PROTEIN"/>
    <property type="match status" value="1"/>
</dbReference>
<dbReference type="AlphaFoldDB" id="A0A6G8AQ12"/>
<dbReference type="InterPro" id="IPR034829">
    <property type="entry name" value="DnaD-like_sf"/>
</dbReference>
<comment type="similarity">
    <text evidence="1">Belongs to the DnaB/DnaD family.</text>
</comment>
<name>A0A6G8AQ12_9ENTE</name>
<dbReference type="InterPro" id="IPR006343">
    <property type="entry name" value="DnaB/C_C"/>
</dbReference>
<protein>
    <submittedName>
        <fullName evidence="4">DnaD domain protein</fullName>
    </submittedName>
</protein>
<gene>
    <name evidence="4" type="ORF">G7082_00200</name>
</gene>
<dbReference type="NCBIfam" id="TIGR01446">
    <property type="entry name" value="DnaD_dom"/>
    <property type="match status" value="1"/>
</dbReference>
<organism evidence="4 5">
    <name type="scientific">Vagococcus hydrophili</name>
    <dbReference type="NCBI Taxonomy" id="2714947"/>
    <lineage>
        <taxon>Bacteria</taxon>
        <taxon>Bacillati</taxon>
        <taxon>Bacillota</taxon>
        <taxon>Bacilli</taxon>
        <taxon>Lactobacillales</taxon>
        <taxon>Enterococcaceae</taxon>
        <taxon>Vagococcus</taxon>
    </lineage>
</organism>
<evidence type="ECO:0000259" key="3">
    <source>
        <dbReference type="Pfam" id="PF07261"/>
    </source>
</evidence>
<dbReference type="RefSeq" id="WP_166033171.1">
    <property type="nucleotide sequence ID" value="NZ_CP049887.1"/>
</dbReference>
<dbReference type="KEGG" id="vhy:G7082_00200"/>
<dbReference type="PANTHER" id="PTHR37293">
    <property type="entry name" value="PHAGE REPLICATION PROTEIN-RELATED"/>
    <property type="match status" value="1"/>
</dbReference>
<evidence type="ECO:0000256" key="1">
    <source>
        <dbReference type="ARBA" id="ARBA00093462"/>
    </source>
</evidence>
<feature type="compositionally biased region" description="Low complexity" evidence="2">
    <location>
        <begin position="175"/>
        <end position="185"/>
    </location>
</feature>
<feature type="compositionally biased region" description="Polar residues" evidence="2">
    <location>
        <begin position="279"/>
        <end position="294"/>
    </location>
</feature>
<dbReference type="Proteomes" id="UP000501747">
    <property type="component" value="Chromosome"/>
</dbReference>
<keyword evidence="5" id="KW-1185">Reference proteome</keyword>
<feature type="region of interest" description="Disordered" evidence="2">
    <location>
        <begin position="117"/>
        <end position="191"/>
    </location>
</feature>
<feature type="domain" description="DnaB/C C-terminal" evidence="3">
    <location>
        <begin position="199"/>
        <end position="265"/>
    </location>
</feature>
<evidence type="ECO:0000313" key="4">
    <source>
        <dbReference type="EMBL" id="QIL47059.1"/>
    </source>
</evidence>
<dbReference type="Pfam" id="PF07261">
    <property type="entry name" value="DnaB_2"/>
    <property type="match status" value="1"/>
</dbReference>
<evidence type="ECO:0000256" key="2">
    <source>
        <dbReference type="SAM" id="MobiDB-lite"/>
    </source>
</evidence>
<sequence>MSEQGWITIHRGVRDHWLYEEKRTFSKYEAWIDLLMDANHKDKKILFDGNLVEVQRGQVITSLRKICNRWGWSNNKAKRFLNLLQEDEMIIWKSTTKKTVVTIVNYDFYQGGKIEKAPPGFNSRTDDESNVTEKSTGNAHSNTPLVQSDTPISEKPKAPQKHTKSISEAHQKHTNNNVNNDNNVNKIDDDDSKSENVISVYEKVFGMANPIIIENIDYWCKDLSSELVIAALKKSAENDAFNFKYTERILRDWEKNNVKTLEDVSALDKKFEKKNTKKQTSAKPILENNSEVSY</sequence>
<accession>A0A6G8AQ12</accession>